<dbReference type="InterPro" id="IPR046453">
    <property type="entry name" value="GpA_ATPase"/>
</dbReference>
<evidence type="ECO:0000259" key="2">
    <source>
        <dbReference type="Pfam" id="PF05876"/>
    </source>
</evidence>
<dbReference type="Pfam" id="PF20454">
    <property type="entry name" value="GpA_nuclease"/>
    <property type="match status" value="1"/>
</dbReference>
<name>A0ABQ4T9F6_METOR</name>
<feature type="region of interest" description="Disordered" evidence="1">
    <location>
        <begin position="1"/>
        <end position="32"/>
    </location>
</feature>
<evidence type="ECO:0000256" key="1">
    <source>
        <dbReference type="SAM" id="MobiDB-lite"/>
    </source>
</evidence>
<protein>
    <recommendedName>
        <fullName evidence="6">Terminase</fullName>
    </recommendedName>
</protein>
<evidence type="ECO:0008006" key="6">
    <source>
        <dbReference type="Google" id="ProtNLM"/>
    </source>
</evidence>
<keyword evidence="5" id="KW-1185">Reference proteome</keyword>
<reference evidence="4" key="1">
    <citation type="journal article" date="2021" name="Front. Microbiol.">
        <title>Comprehensive Comparative Genomics and Phenotyping of Methylobacterium Species.</title>
        <authorList>
            <person name="Alessa O."/>
            <person name="Ogura Y."/>
            <person name="Fujitani Y."/>
            <person name="Takami H."/>
            <person name="Hayashi T."/>
            <person name="Sahin N."/>
            <person name="Tani A."/>
        </authorList>
    </citation>
    <scope>NUCLEOTIDE SEQUENCE</scope>
    <source>
        <strain evidence="4">NBRC 15689</strain>
    </source>
</reference>
<evidence type="ECO:0000313" key="4">
    <source>
        <dbReference type="EMBL" id="GJE27958.1"/>
    </source>
</evidence>
<feature type="domain" description="Phage terminase large subunit GpA ATPase" evidence="2">
    <location>
        <begin position="24"/>
        <end position="294"/>
    </location>
</feature>
<accession>A0ABQ4T9F6</accession>
<dbReference type="Proteomes" id="UP001055156">
    <property type="component" value="Unassembled WGS sequence"/>
</dbReference>
<organism evidence="4 5">
    <name type="scientific">Methylobacterium organophilum</name>
    <dbReference type="NCBI Taxonomy" id="410"/>
    <lineage>
        <taxon>Bacteria</taxon>
        <taxon>Pseudomonadati</taxon>
        <taxon>Pseudomonadota</taxon>
        <taxon>Alphaproteobacteria</taxon>
        <taxon>Hyphomicrobiales</taxon>
        <taxon>Methylobacteriaceae</taxon>
        <taxon>Methylobacterium</taxon>
    </lineage>
</organism>
<feature type="domain" description="Terminase large subunit GpA endonuclease" evidence="3">
    <location>
        <begin position="320"/>
        <end position="603"/>
    </location>
</feature>
<feature type="compositionally biased region" description="Low complexity" evidence="1">
    <location>
        <begin position="634"/>
        <end position="647"/>
    </location>
</feature>
<dbReference type="Pfam" id="PF05876">
    <property type="entry name" value="GpA_ATPase"/>
    <property type="match status" value="1"/>
</dbReference>
<evidence type="ECO:0000313" key="5">
    <source>
        <dbReference type="Proteomes" id="UP001055156"/>
    </source>
</evidence>
<sequence length="661" mass="72401">MVRPKTRTTPDEWGAENRTYPASSGYPGKRNPRLTPYGIPFGRAVASRRYKRCVFVISAQSGKSETLLDIIGQRLDERPAPILYIGPNKQFIQEQWEPRVMALLDEAPTLASKVARGKRMTKTRKVIAGVPLRLAHAGSSTALKSDPASLALTDEADELMANVKGQGDPIGLIDARGDTYADFVHAMVSTTSHGAKETELDPVSGLWFWKVQPAESIGSTVWKFWQSGTRYHWTWKCPHCGERFVPRFDCLAFDGKGDELNTTQAAARASAHLVCPRNGCIITNDAKAEMNATGVEVAPGQGLDEDGNPYGDPPVSDTWSLWTSGLCSPFQSFGDRAAKYVEAVQTGDPAKIQTVINAAFGELWTASGGDAPDAEEIAGRKLPYRRGEIPAGVLFLTAGVDVQKDRLIFVIRGWGARQESWLIQYGEIFGDTRLDDTWLDLAELIENGHAGLPIRRVFIDSGFRPGKRNAGDENKVYEFCRRHARHVFPTKGYETRSVPISVNRIDVTPVGGKPAYGLDLVRLDSDVLKSWIHARVRWPVDQPGGWHIPEDAEEAYCRQIVSEARMTKPGGGFTWVRLHPDNHFLDCEALAYGAAKMIGLERVRVEPAPAAAERAAEAEAPAFPAPAPTPRPAAAPASASVRSKAPPGFMRRPTGGWLSRG</sequence>
<feature type="region of interest" description="Disordered" evidence="1">
    <location>
        <begin position="615"/>
        <end position="661"/>
    </location>
</feature>
<comment type="caution">
    <text evidence="4">The sequence shown here is derived from an EMBL/GenBank/DDBJ whole genome shotgun (WGS) entry which is preliminary data.</text>
</comment>
<feature type="compositionally biased region" description="Pro residues" evidence="1">
    <location>
        <begin position="623"/>
        <end position="633"/>
    </location>
</feature>
<proteinExistence type="predicted"/>
<evidence type="ECO:0000259" key="3">
    <source>
        <dbReference type="Pfam" id="PF20454"/>
    </source>
</evidence>
<dbReference type="InterPro" id="IPR046454">
    <property type="entry name" value="GpA_endonuclease"/>
</dbReference>
<dbReference type="EMBL" id="BPQV01000007">
    <property type="protein sequence ID" value="GJE27958.1"/>
    <property type="molecule type" value="Genomic_DNA"/>
</dbReference>
<reference evidence="4" key="2">
    <citation type="submission" date="2021-08" db="EMBL/GenBank/DDBJ databases">
        <authorList>
            <person name="Tani A."/>
            <person name="Ola A."/>
            <person name="Ogura Y."/>
            <person name="Katsura K."/>
            <person name="Hayashi T."/>
        </authorList>
    </citation>
    <scope>NUCLEOTIDE SEQUENCE</scope>
    <source>
        <strain evidence="4">NBRC 15689</strain>
    </source>
</reference>
<gene>
    <name evidence="4" type="ORF">LKMONMHP_2820</name>
</gene>
<dbReference type="RefSeq" id="WP_238311746.1">
    <property type="nucleotide sequence ID" value="NZ_BPQV01000007.1"/>
</dbReference>